<accession>A0A0N5CNC4</accession>
<evidence type="ECO:0000313" key="8">
    <source>
        <dbReference type="EMBL" id="VDM97247.1"/>
    </source>
</evidence>
<dbReference type="Pfam" id="PF07679">
    <property type="entry name" value="I-set"/>
    <property type="match status" value="1"/>
</dbReference>
<proteinExistence type="predicted"/>
<feature type="compositionally biased region" description="Polar residues" evidence="5">
    <location>
        <begin position="290"/>
        <end position="302"/>
    </location>
</feature>
<keyword evidence="6" id="KW-0472">Membrane</keyword>
<dbReference type="GO" id="GO:0007156">
    <property type="term" value="P:homophilic cell adhesion via plasma membrane adhesion molecules"/>
    <property type="evidence" value="ECO:0007669"/>
    <property type="project" value="TreeGrafter"/>
</dbReference>
<feature type="domain" description="Ig-like" evidence="7">
    <location>
        <begin position="129"/>
        <end position="224"/>
    </location>
</feature>
<keyword evidence="9" id="KW-1185">Reference proteome</keyword>
<dbReference type="InterPro" id="IPR007110">
    <property type="entry name" value="Ig-like_dom"/>
</dbReference>
<evidence type="ECO:0000256" key="6">
    <source>
        <dbReference type="SAM" id="Phobius"/>
    </source>
</evidence>
<dbReference type="GO" id="GO:0005886">
    <property type="term" value="C:plasma membrane"/>
    <property type="evidence" value="ECO:0007669"/>
    <property type="project" value="TreeGrafter"/>
</dbReference>
<reference evidence="10" key="1">
    <citation type="submission" date="2017-02" db="UniProtKB">
        <authorList>
            <consortium name="WormBaseParasite"/>
        </authorList>
    </citation>
    <scope>IDENTIFICATION</scope>
</reference>
<dbReference type="InterPro" id="IPR003598">
    <property type="entry name" value="Ig_sub2"/>
</dbReference>
<dbReference type="EMBL" id="UYYF01000239">
    <property type="protein sequence ID" value="VDM97247.1"/>
    <property type="molecule type" value="Genomic_DNA"/>
</dbReference>
<dbReference type="SMART" id="SM00408">
    <property type="entry name" value="IGc2"/>
    <property type="match status" value="1"/>
</dbReference>
<dbReference type="InterPro" id="IPR050958">
    <property type="entry name" value="Cell_Adh-Cytoskel_Orgn"/>
</dbReference>
<feature type="region of interest" description="Disordered" evidence="5">
    <location>
        <begin position="281"/>
        <end position="312"/>
    </location>
</feature>
<keyword evidence="1" id="KW-0732">Signal</keyword>
<dbReference type="SUPFAM" id="SSF48726">
    <property type="entry name" value="Immunoglobulin"/>
    <property type="match status" value="1"/>
</dbReference>
<keyword evidence="2" id="KW-0677">Repeat</keyword>
<dbReference type="SMART" id="SM00409">
    <property type="entry name" value="IG"/>
    <property type="match status" value="1"/>
</dbReference>
<evidence type="ECO:0000313" key="9">
    <source>
        <dbReference type="Proteomes" id="UP000276776"/>
    </source>
</evidence>
<dbReference type="Gene3D" id="2.60.40.10">
    <property type="entry name" value="Immunoglobulins"/>
    <property type="match status" value="1"/>
</dbReference>
<keyword evidence="6" id="KW-1133">Transmembrane helix</keyword>
<evidence type="ECO:0000313" key="10">
    <source>
        <dbReference type="WBParaSite" id="TCLT_0000167901-mRNA-1"/>
    </source>
</evidence>
<name>A0A0N5CNC4_THECL</name>
<dbReference type="PANTHER" id="PTHR45080">
    <property type="entry name" value="CONTACTIN 5"/>
    <property type="match status" value="1"/>
</dbReference>
<evidence type="ECO:0000256" key="3">
    <source>
        <dbReference type="ARBA" id="ARBA00023157"/>
    </source>
</evidence>
<dbReference type="OrthoDB" id="114660at2759"/>
<reference evidence="8 9" key="2">
    <citation type="submission" date="2018-11" db="EMBL/GenBank/DDBJ databases">
        <authorList>
            <consortium name="Pathogen Informatics"/>
        </authorList>
    </citation>
    <scope>NUCLEOTIDE SEQUENCE [LARGE SCALE GENOMIC DNA]</scope>
</reference>
<dbReference type="InterPro" id="IPR036179">
    <property type="entry name" value="Ig-like_dom_sf"/>
</dbReference>
<dbReference type="PANTHER" id="PTHR45080:SF8">
    <property type="entry name" value="IG-LIKE DOMAIN-CONTAINING PROTEIN"/>
    <property type="match status" value="1"/>
</dbReference>
<dbReference type="Proteomes" id="UP000276776">
    <property type="component" value="Unassembled WGS sequence"/>
</dbReference>
<evidence type="ECO:0000256" key="1">
    <source>
        <dbReference type="ARBA" id="ARBA00022729"/>
    </source>
</evidence>
<keyword evidence="3" id="KW-1015">Disulfide bond</keyword>
<dbReference type="InterPro" id="IPR013783">
    <property type="entry name" value="Ig-like_fold"/>
</dbReference>
<dbReference type="Pfam" id="PF26428">
    <property type="entry name" value="Zwei_Ig_N"/>
    <property type="match status" value="1"/>
</dbReference>
<evidence type="ECO:0000256" key="5">
    <source>
        <dbReference type="SAM" id="MobiDB-lite"/>
    </source>
</evidence>
<organism evidence="10">
    <name type="scientific">Thelazia callipaeda</name>
    <name type="common">Oriental eyeworm</name>
    <name type="synonym">Parasitic nematode</name>
    <dbReference type="NCBI Taxonomy" id="103827"/>
    <lineage>
        <taxon>Eukaryota</taxon>
        <taxon>Metazoa</taxon>
        <taxon>Ecdysozoa</taxon>
        <taxon>Nematoda</taxon>
        <taxon>Chromadorea</taxon>
        <taxon>Rhabditida</taxon>
        <taxon>Spirurina</taxon>
        <taxon>Spiruromorpha</taxon>
        <taxon>Thelazioidea</taxon>
        <taxon>Thelaziidae</taxon>
        <taxon>Thelazia</taxon>
    </lineage>
</organism>
<dbReference type="PROSITE" id="PS50835">
    <property type="entry name" value="IG_LIKE"/>
    <property type="match status" value="1"/>
</dbReference>
<dbReference type="InterPro" id="IPR003599">
    <property type="entry name" value="Ig_sub"/>
</dbReference>
<gene>
    <name evidence="8" type="ORF">TCLT_LOCUS1680</name>
</gene>
<evidence type="ECO:0000256" key="2">
    <source>
        <dbReference type="ARBA" id="ARBA00022737"/>
    </source>
</evidence>
<dbReference type="OMA" id="YRWIYPL"/>
<dbReference type="AlphaFoldDB" id="A0A0N5CNC4"/>
<dbReference type="STRING" id="103827.A0A0N5CNC4"/>
<sequence>MYENYNYNVTIFISNAIHASSNPFAQGNLEVIFNATVAKSGEDHPLKANIPSLWCQARSKESQRLLSIKEAHFIRADNKEIFPALISNQSRAILEFGTATISSAGKYRCEMTTEDDELVWGWLFVNMRPVFHVNHSKVLETVGDDHFRVRAPTLRAIEGETVTLDCPVRGFPKPTVEWLKNDVPVASTEQVTFLETDLQISKVEFDDEGVYSCIARNSFPVEIDGESIPWESRLDRELKVKGSYRWIYPLITILVMFLLLFLIIYTCSAFNRHRTYDVEKREKRKKRQTSLENNENVFQSQPILGYDKNELE</sequence>
<keyword evidence="4" id="KW-0393">Immunoglobulin domain</keyword>
<evidence type="ECO:0000259" key="7">
    <source>
        <dbReference type="PROSITE" id="PS50835"/>
    </source>
</evidence>
<keyword evidence="6" id="KW-0812">Transmembrane</keyword>
<feature type="transmembrane region" description="Helical" evidence="6">
    <location>
        <begin position="246"/>
        <end position="265"/>
    </location>
</feature>
<dbReference type="FunFam" id="2.60.40.10:FF:000032">
    <property type="entry name" value="palladin isoform X1"/>
    <property type="match status" value="1"/>
</dbReference>
<protein>
    <submittedName>
        <fullName evidence="10">Ig-like domain-containing protein</fullName>
    </submittedName>
</protein>
<dbReference type="WBParaSite" id="TCLT_0000167901-mRNA-1">
    <property type="protein sequence ID" value="TCLT_0000167901-mRNA-1"/>
    <property type="gene ID" value="TCLT_0000167901"/>
</dbReference>
<dbReference type="InterPro" id="IPR013098">
    <property type="entry name" value="Ig_I-set"/>
</dbReference>
<evidence type="ECO:0000256" key="4">
    <source>
        <dbReference type="ARBA" id="ARBA00023319"/>
    </source>
</evidence>
<dbReference type="InterPro" id="IPR058814">
    <property type="entry name" value="ZIG1/7_N"/>
</dbReference>